<evidence type="ECO:0000313" key="2">
    <source>
        <dbReference type="Proteomes" id="UP000440668"/>
    </source>
</evidence>
<dbReference type="AlphaFoldDB" id="A0A6N7ZIV6"/>
<sequence length="333" mass="35633">MADVAYVLPLRRPGVDERSVAELARYVAGLARRVEVVVADGSPEPVRARHAAAWGDAARTVAVEPPPPGSNGKVVGVLAALAATSAPRVVVADDDVRWDAATLDRALAGLDRADAVVPQNVFDPLPWHARWDTARSLVNRALGHDWAGTVVLRRDALGPDGYDARVLFENLELERTVRARGGRVEHRPDLLVVRRPPRVRTFVEQRVRQAYDSFAQPARLVAELALAPLLAGCAVGAARSSGTVRATWAAVPVVVLAAVVAVAEAGRRVAGCAAAWPATSALWAPAWLVERAVCVWLALAWRVRGGVPYAGTRIRRAAHSEAELRRAAQAVAR</sequence>
<dbReference type="Proteomes" id="UP000440668">
    <property type="component" value="Unassembled WGS sequence"/>
</dbReference>
<gene>
    <name evidence="1" type="ORF">GJV82_10830</name>
</gene>
<keyword evidence="1" id="KW-0808">Transferase</keyword>
<dbReference type="SUPFAM" id="SSF53448">
    <property type="entry name" value="Nucleotide-diphospho-sugar transferases"/>
    <property type="match status" value="1"/>
</dbReference>
<dbReference type="EMBL" id="WMKA01000022">
    <property type="protein sequence ID" value="MTG89434.1"/>
    <property type="molecule type" value="Genomic_DNA"/>
</dbReference>
<dbReference type="GO" id="GO:0016740">
    <property type="term" value="F:transferase activity"/>
    <property type="evidence" value="ECO:0007669"/>
    <property type="project" value="UniProtKB-KW"/>
</dbReference>
<organism evidence="1 2">
    <name type="scientific">Cellulosimicrobium composti</name>
    <dbReference type="NCBI Taxonomy" id="2672572"/>
    <lineage>
        <taxon>Bacteria</taxon>
        <taxon>Bacillati</taxon>
        <taxon>Actinomycetota</taxon>
        <taxon>Actinomycetes</taxon>
        <taxon>Micrococcales</taxon>
        <taxon>Promicromonosporaceae</taxon>
        <taxon>Cellulosimicrobium</taxon>
    </lineage>
</organism>
<accession>A0A6N7ZIV6</accession>
<reference evidence="1 2" key="1">
    <citation type="submission" date="2019-11" db="EMBL/GenBank/DDBJ databases">
        <title>Cellulosimicrobium composti sp. nov. isolated from a compost.</title>
        <authorList>
            <person name="Yang Y."/>
        </authorList>
    </citation>
    <scope>NUCLEOTIDE SEQUENCE [LARGE SCALE GENOMIC DNA]</scope>
    <source>
        <strain evidence="1 2">BIT-GX5</strain>
    </source>
</reference>
<proteinExistence type="predicted"/>
<comment type="caution">
    <text evidence="1">The sequence shown here is derived from an EMBL/GenBank/DDBJ whole genome shotgun (WGS) entry which is preliminary data.</text>
</comment>
<evidence type="ECO:0000313" key="1">
    <source>
        <dbReference type="EMBL" id="MTG89434.1"/>
    </source>
</evidence>
<name>A0A6N7ZIV6_9MICO</name>
<dbReference type="RefSeq" id="WP_318657519.1">
    <property type="nucleotide sequence ID" value="NZ_JBISAF010000009.1"/>
</dbReference>
<dbReference type="InterPro" id="IPR029044">
    <property type="entry name" value="Nucleotide-diphossugar_trans"/>
</dbReference>
<protein>
    <submittedName>
        <fullName evidence="1">Glycosyltransferase</fullName>
    </submittedName>
</protein>